<dbReference type="Gene3D" id="3.40.50.150">
    <property type="entry name" value="Vaccinia Virus protein VP39"/>
    <property type="match status" value="1"/>
</dbReference>
<dbReference type="GO" id="GO:0008168">
    <property type="term" value="F:methyltransferase activity"/>
    <property type="evidence" value="ECO:0007669"/>
    <property type="project" value="UniProtKB-KW"/>
</dbReference>
<dbReference type="GO" id="GO:0032259">
    <property type="term" value="P:methylation"/>
    <property type="evidence" value="ECO:0007669"/>
    <property type="project" value="UniProtKB-KW"/>
</dbReference>
<name>A0ABU7PDV7_9ACTN</name>
<evidence type="ECO:0000313" key="3">
    <source>
        <dbReference type="Proteomes" id="UP001344658"/>
    </source>
</evidence>
<dbReference type="RefSeq" id="WP_330795537.1">
    <property type="nucleotide sequence ID" value="NZ_JAZEWV010000010.1"/>
</dbReference>
<evidence type="ECO:0000256" key="1">
    <source>
        <dbReference type="SAM" id="Coils"/>
    </source>
</evidence>
<feature type="coiled-coil region" evidence="1">
    <location>
        <begin position="40"/>
        <end position="74"/>
    </location>
</feature>
<sequence>MSSLLRNPVARKLLRPATSLVDQRVQRPVGRLRKDIDKAARGEREARESLRKDVEALRRELGSLRKEVAELRGRQLPFELLFERSGRAGNRTFTKEQFDRLVAQIGEVTGQSPYARRNVVAAFRNVVAVEALGVGRLAGASSNVCGKLATVPLLDPPTAEVLEIGTLHGMFSAVLMRMLHRAGLEPRLTIVDPLAGSQLQPGTKPGSEPTGTPVRLDVVRANLALGGVAGEQARVQQGLSGDPAVRAAVADRAYGVVIVDGDHSAEGVAADLAWAEEITAPGGIVVLDDYGDPAWTGVQAAADAHLARADTRFSLLGTVATSAYLRAAG</sequence>
<dbReference type="Pfam" id="PF13578">
    <property type="entry name" value="Methyltransf_24"/>
    <property type="match status" value="1"/>
</dbReference>
<comment type="caution">
    <text evidence="2">The sequence shown here is derived from an EMBL/GenBank/DDBJ whole genome shotgun (WGS) entry which is preliminary data.</text>
</comment>
<dbReference type="EMBL" id="JAZEWV010000010">
    <property type="protein sequence ID" value="MEE4543277.1"/>
    <property type="molecule type" value="Genomic_DNA"/>
</dbReference>
<protein>
    <submittedName>
        <fullName evidence="2">Class I SAM-dependent methyltransferase</fullName>
        <ecNumber evidence="2">2.1.1.-</ecNumber>
    </submittedName>
</protein>
<keyword evidence="2" id="KW-0489">Methyltransferase</keyword>
<proteinExistence type="predicted"/>
<reference evidence="2 3" key="1">
    <citation type="submission" date="2023-12" db="EMBL/GenBank/DDBJ databases">
        <title>Streptomyces sp. V4-01.</title>
        <authorList>
            <person name="Somphong A."/>
            <person name="Phongsopitanun W."/>
        </authorList>
    </citation>
    <scope>NUCLEOTIDE SEQUENCE [LARGE SCALE GENOMIC DNA]</scope>
    <source>
        <strain evidence="2 3">V4-01</strain>
    </source>
</reference>
<keyword evidence="1" id="KW-0175">Coiled coil</keyword>
<dbReference type="EC" id="2.1.1.-" evidence="2"/>
<dbReference type="SUPFAM" id="SSF53335">
    <property type="entry name" value="S-adenosyl-L-methionine-dependent methyltransferases"/>
    <property type="match status" value="1"/>
</dbReference>
<evidence type="ECO:0000313" key="2">
    <source>
        <dbReference type="EMBL" id="MEE4543277.1"/>
    </source>
</evidence>
<keyword evidence="2" id="KW-0808">Transferase</keyword>
<organism evidence="2 3">
    <name type="scientific">Actinacidiphila polyblastidii</name>
    <dbReference type="NCBI Taxonomy" id="3110430"/>
    <lineage>
        <taxon>Bacteria</taxon>
        <taxon>Bacillati</taxon>
        <taxon>Actinomycetota</taxon>
        <taxon>Actinomycetes</taxon>
        <taxon>Kitasatosporales</taxon>
        <taxon>Streptomycetaceae</taxon>
        <taxon>Actinacidiphila</taxon>
    </lineage>
</organism>
<gene>
    <name evidence="2" type="ORF">V2S66_15030</name>
</gene>
<dbReference type="InterPro" id="IPR029063">
    <property type="entry name" value="SAM-dependent_MTases_sf"/>
</dbReference>
<keyword evidence="3" id="KW-1185">Reference proteome</keyword>
<dbReference type="Proteomes" id="UP001344658">
    <property type="component" value="Unassembled WGS sequence"/>
</dbReference>
<accession>A0ABU7PDV7</accession>